<keyword evidence="3" id="KW-1185">Reference proteome</keyword>
<name>A0A4C1T348_EUMVA</name>
<evidence type="ECO:0000313" key="3">
    <source>
        <dbReference type="Proteomes" id="UP000299102"/>
    </source>
</evidence>
<sequence>MWRDTRFAFRHTQSSSGLRSNGRATAPTPRPPPLRGRAERCARVGHRRAALRCGLPHRVPRPSRPSLSSSTPARALRAVVASRYPTRCCESV</sequence>
<gene>
    <name evidence="2" type="ORF">EVAR_91033_1</name>
</gene>
<evidence type="ECO:0000313" key="2">
    <source>
        <dbReference type="EMBL" id="GBP07990.1"/>
    </source>
</evidence>
<organism evidence="2 3">
    <name type="scientific">Eumeta variegata</name>
    <name type="common">Bagworm moth</name>
    <name type="synonym">Eumeta japonica</name>
    <dbReference type="NCBI Taxonomy" id="151549"/>
    <lineage>
        <taxon>Eukaryota</taxon>
        <taxon>Metazoa</taxon>
        <taxon>Ecdysozoa</taxon>
        <taxon>Arthropoda</taxon>
        <taxon>Hexapoda</taxon>
        <taxon>Insecta</taxon>
        <taxon>Pterygota</taxon>
        <taxon>Neoptera</taxon>
        <taxon>Endopterygota</taxon>
        <taxon>Lepidoptera</taxon>
        <taxon>Glossata</taxon>
        <taxon>Ditrysia</taxon>
        <taxon>Tineoidea</taxon>
        <taxon>Psychidae</taxon>
        <taxon>Oiketicinae</taxon>
        <taxon>Eumeta</taxon>
    </lineage>
</organism>
<dbReference type="AlphaFoldDB" id="A0A4C1T348"/>
<dbReference type="EMBL" id="BGZK01004264">
    <property type="protein sequence ID" value="GBP07990.1"/>
    <property type="molecule type" value="Genomic_DNA"/>
</dbReference>
<comment type="caution">
    <text evidence="2">The sequence shown here is derived from an EMBL/GenBank/DDBJ whole genome shotgun (WGS) entry which is preliminary data.</text>
</comment>
<accession>A0A4C1T348</accession>
<feature type="region of interest" description="Disordered" evidence="1">
    <location>
        <begin position="1"/>
        <end position="37"/>
    </location>
</feature>
<protein>
    <submittedName>
        <fullName evidence="2">Uncharacterized protein</fullName>
    </submittedName>
</protein>
<reference evidence="2 3" key="1">
    <citation type="journal article" date="2019" name="Commun. Biol.">
        <title>The bagworm genome reveals a unique fibroin gene that provides high tensile strength.</title>
        <authorList>
            <person name="Kono N."/>
            <person name="Nakamura H."/>
            <person name="Ohtoshi R."/>
            <person name="Tomita M."/>
            <person name="Numata K."/>
            <person name="Arakawa K."/>
        </authorList>
    </citation>
    <scope>NUCLEOTIDE SEQUENCE [LARGE SCALE GENOMIC DNA]</scope>
</reference>
<dbReference type="Proteomes" id="UP000299102">
    <property type="component" value="Unassembled WGS sequence"/>
</dbReference>
<evidence type="ECO:0000256" key="1">
    <source>
        <dbReference type="SAM" id="MobiDB-lite"/>
    </source>
</evidence>
<proteinExistence type="predicted"/>